<reference evidence="2 3" key="1">
    <citation type="submission" date="2024-02" db="EMBL/GenBank/DDBJ databases">
        <title>Rubritalea halochordaticola NBRC 107102.</title>
        <authorList>
            <person name="Ichikawa N."/>
            <person name="Katano-Makiyama Y."/>
            <person name="Hidaka K."/>
        </authorList>
    </citation>
    <scope>NUCLEOTIDE SEQUENCE [LARGE SCALE GENOMIC DNA]</scope>
    <source>
        <strain evidence="2 3">NBRC 107102</strain>
    </source>
</reference>
<dbReference type="Pfam" id="PF00425">
    <property type="entry name" value="Chorismate_bind"/>
    <property type="match status" value="1"/>
</dbReference>
<feature type="domain" description="Chorismate-utilising enzyme C-terminal" evidence="1">
    <location>
        <begin position="111"/>
        <end position="353"/>
    </location>
</feature>
<evidence type="ECO:0000313" key="3">
    <source>
        <dbReference type="Proteomes" id="UP001424741"/>
    </source>
</evidence>
<dbReference type="Proteomes" id="UP001424741">
    <property type="component" value="Unassembled WGS sequence"/>
</dbReference>
<organism evidence="2 3">
    <name type="scientific">Rubritalea halochordaticola</name>
    <dbReference type="NCBI Taxonomy" id="714537"/>
    <lineage>
        <taxon>Bacteria</taxon>
        <taxon>Pseudomonadati</taxon>
        <taxon>Verrucomicrobiota</taxon>
        <taxon>Verrucomicrobiia</taxon>
        <taxon>Verrucomicrobiales</taxon>
        <taxon>Rubritaleaceae</taxon>
        <taxon>Rubritalea</taxon>
    </lineage>
</organism>
<dbReference type="SUPFAM" id="SSF56322">
    <property type="entry name" value="ADC synthase"/>
    <property type="match status" value="1"/>
</dbReference>
<dbReference type="InterPro" id="IPR015890">
    <property type="entry name" value="Chorismate_C"/>
</dbReference>
<comment type="caution">
    <text evidence="2">The sequence shown here is derived from an EMBL/GenBank/DDBJ whole genome shotgun (WGS) entry which is preliminary data.</text>
</comment>
<dbReference type="InterPro" id="IPR005801">
    <property type="entry name" value="ADC_synthase"/>
</dbReference>
<dbReference type="Gene3D" id="3.60.120.10">
    <property type="entry name" value="Anthranilate synthase"/>
    <property type="match status" value="1"/>
</dbReference>
<keyword evidence="3" id="KW-1185">Reference proteome</keyword>
<dbReference type="PANTHER" id="PTHR42839">
    <property type="entry name" value="ISOCHORISMATE SYNTHASE ENTC"/>
    <property type="match status" value="1"/>
</dbReference>
<gene>
    <name evidence="2" type="primary">menF_1</name>
    <name evidence="2" type="ORF">Rhal01_00119</name>
</gene>
<dbReference type="EMBL" id="BAABRL010000001">
    <property type="protein sequence ID" value="GAA5493966.1"/>
    <property type="molecule type" value="Genomic_DNA"/>
</dbReference>
<evidence type="ECO:0000259" key="1">
    <source>
        <dbReference type="Pfam" id="PF00425"/>
    </source>
</evidence>
<evidence type="ECO:0000313" key="2">
    <source>
        <dbReference type="EMBL" id="GAA5493966.1"/>
    </source>
</evidence>
<sequence length="363" mass="40325">MPSLGGLEAVFFLTRKAGVDCLDGMVLIQAMDLSGRDFALLGVKNGRVRVGLGPFSETEECPREGVAFYVNDFQLSDSRPWRIPSEVVELSLEDLSQGDLEVDWQEMSVEGFAGVFTEIGEAIQRGIFEKSVPVVTEMGKITAGCPVSLIGKLAGAGESFYPYAWVHQGKGFCGLTPELLLHLRKGRLKTMALAGTAKADEKTIFAFDEKEIREHEYVAQTLVASLSDIGMVKRSTRRVMNLGSLVHFHTPIEVFMYGDYPLEYLVRKMHPTPALGPLPRTEETMSMLVDWRKRLGCPAYFGAPFGIFDHGEFHAVVMIRGIHWSGEEIMVPSGCGVIEASRLTNEWRELGLKRDAIKQRFSI</sequence>
<name>A0ABP9UU03_9BACT</name>
<proteinExistence type="predicted"/>
<protein>
    <submittedName>
        <fullName evidence="2">Isochorismate synthase MenF</fullName>
    </submittedName>
</protein>
<accession>A0ABP9UU03</accession>
<dbReference type="PANTHER" id="PTHR42839:SF2">
    <property type="entry name" value="ISOCHORISMATE SYNTHASE ENTC"/>
    <property type="match status" value="1"/>
</dbReference>